<feature type="transmembrane region" description="Helical" evidence="10">
    <location>
        <begin position="255"/>
        <end position="276"/>
    </location>
</feature>
<dbReference type="EMBL" id="QDEB01043199">
    <property type="protein sequence ID" value="RZC38457.1"/>
    <property type="molecule type" value="Genomic_DNA"/>
</dbReference>
<evidence type="ECO:0000256" key="7">
    <source>
        <dbReference type="ARBA" id="ARBA00023136"/>
    </source>
</evidence>
<name>A0A482W1F3_ASBVE</name>
<dbReference type="GO" id="GO:0007165">
    <property type="term" value="P:signal transduction"/>
    <property type="evidence" value="ECO:0007669"/>
    <property type="project" value="UniProtKB-KW"/>
</dbReference>
<keyword evidence="12" id="KW-1185">Reference proteome</keyword>
<accession>A0A482W1F3</accession>
<dbReference type="GO" id="GO:0004984">
    <property type="term" value="F:olfactory receptor activity"/>
    <property type="evidence" value="ECO:0007669"/>
    <property type="project" value="InterPro"/>
</dbReference>
<keyword evidence="5" id="KW-0552">Olfaction</keyword>
<evidence type="ECO:0000313" key="11">
    <source>
        <dbReference type="EMBL" id="RZC38457.1"/>
    </source>
</evidence>
<evidence type="ECO:0000256" key="5">
    <source>
        <dbReference type="ARBA" id="ARBA00022725"/>
    </source>
</evidence>
<dbReference type="OrthoDB" id="7548151at2759"/>
<keyword evidence="7 10" id="KW-0472">Membrane</keyword>
<evidence type="ECO:0000256" key="10">
    <source>
        <dbReference type="SAM" id="Phobius"/>
    </source>
</evidence>
<feature type="transmembrane region" description="Helical" evidence="10">
    <location>
        <begin position="67"/>
        <end position="89"/>
    </location>
</feature>
<reference evidence="11 12" key="1">
    <citation type="submission" date="2017-03" db="EMBL/GenBank/DDBJ databases">
        <title>Genome of the blue death feigning beetle - Asbolus verrucosus.</title>
        <authorList>
            <person name="Rider S.D."/>
        </authorList>
    </citation>
    <scope>NUCLEOTIDE SEQUENCE [LARGE SCALE GENOMIC DNA]</scope>
    <source>
        <strain evidence="11">Butters</strain>
        <tissue evidence="11">Head and leg muscle</tissue>
    </source>
</reference>
<sequence length="366" mass="42979">MDRLDWNRIFRFNILMLKLTGLWPSGDGSYGFNLYTLYTIVSILLFHIVFIGTQTINLYFIRDDLNSITGTIFILLTDMSASLKTYGLIKNMKILKQLMTTVNHDVFQPKTPQQKNLILPNIRFWQIIVLTVWFFSAGCLILWSLFPILDKSFHQYRLPFLAWYPYNIKTSPQYELTYAYQVVSISVLAVVNVNIDNLIAYLNMYVGSQFDILWDDLRNLRGFDKNDKDYVNRKLINCVHHHREILKFADYANRFYNWLLFVQFFVGGFSLGLAMFQLTVVTPFSSEFHSLISYLNAIVVQVFLYCWFGNEIEIKSRKLPYAIFQSNWTDVSAEVKKNMIFFGLRLQKSLQISAFGLFFLSLETFV</sequence>
<keyword evidence="4 10" id="KW-0812">Transmembrane</keyword>
<comment type="subcellular location">
    <subcellularLocation>
        <location evidence="1">Cell membrane</location>
        <topology evidence="1">Multi-pass membrane protein</topology>
    </subcellularLocation>
</comment>
<feature type="non-terminal residue" evidence="11">
    <location>
        <position position="366"/>
    </location>
</feature>
<feature type="transmembrane region" description="Helical" evidence="10">
    <location>
        <begin position="178"/>
        <end position="195"/>
    </location>
</feature>
<evidence type="ECO:0000256" key="8">
    <source>
        <dbReference type="ARBA" id="ARBA00023170"/>
    </source>
</evidence>
<keyword evidence="3" id="KW-0716">Sensory transduction</keyword>
<organism evidence="11 12">
    <name type="scientific">Asbolus verrucosus</name>
    <name type="common">Desert ironclad beetle</name>
    <dbReference type="NCBI Taxonomy" id="1661398"/>
    <lineage>
        <taxon>Eukaryota</taxon>
        <taxon>Metazoa</taxon>
        <taxon>Ecdysozoa</taxon>
        <taxon>Arthropoda</taxon>
        <taxon>Hexapoda</taxon>
        <taxon>Insecta</taxon>
        <taxon>Pterygota</taxon>
        <taxon>Neoptera</taxon>
        <taxon>Endopterygota</taxon>
        <taxon>Coleoptera</taxon>
        <taxon>Polyphaga</taxon>
        <taxon>Cucujiformia</taxon>
        <taxon>Tenebrionidae</taxon>
        <taxon>Pimeliinae</taxon>
        <taxon>Asbolus</taxon>
    </lineage>
</organism>
<dbReference type="PANTHER" id="PTHR21137:SF35">
    <property type="entry name" value="ODORANT RECEPTOR 19A-RELATED"/>
    <property type="match status" value="1"/>
</dbReference>
<dbReference type="Proteomes" id="UP000292052">
    <property type="component" value="Unassembled WGS sequence"/>
</dbReference>
<evidence type="ECO:0000256" key="6">
    <source>
        <dbReference type="ARBA" id="ARBA00022989"/>
    </source>
</evidence>
<feature type="transmembrane region" description="Helical" evidence="10">
    <location>
        <begin position="35"/>
        <end position="61"/>
    </location>
</feature>
<comment type="caution">
    <text evidence="11">The sequence shown here is derived from an EMBL/GenBank/DDBJ whole genome shotgun (WGS) entry which is preliminary data.</text>
</comment>
<dbReference type="PANTHER" id="PTHR21137">
    <property type="entry name" value="ODORANT RECEPTOR"/>
    <property type="match status" value="1"/>
</dbReference>
<dbReference type="Pfam" id="PF02949">
    <property type="entry name" value="7tm_6"/>
    <property type="match status" value="1"/>
</dbReference>
<proteinExistence type="predicted"/>
<evidence type="ECO:0000256" key="1">
    <source>
        <dbReference type="ARBA" id="ARBA00004651"/>
    </source>
</evidence>
<keyword evidence="2" id="KW-1003">Cell membrane</keyword>
<evidence type="ECO:0000256" key="9">
    <source>
        <dbReference type="ARBA" id="ARBA00023224"/>
    </source>
</evidence>
<dbReference type="InterPro" id="IPR004117">
    <property type="entry name" value="7tm6_olfct_rcpt"/>
</dbReference>
<feature type="transmembrane region" description="Helical" evidence="10">
    <location>
        <begin position="288"/>
        <end position="308"/>
    </location>
</feature>
<keyword evidence="6 10" id="KW-1133">Transmembrane helix</keyword>
<keyword evidence="8" id="KW-0675">Receptor</keyword>
<evidence type="ECO:0000256" key="4">
    <source>
        <dbReference type="ARBA" id="ARBA00022692"/>
    </source>
</evidence>
<evidence type="ECO:0000313" key="12">
    <source>
        <dbReference type="Proteomes" id="UP000292052"/>
    </source>
</evidence>
<feature type="transmembrane region" description="Helical" evidence="10">
    <location>
        <begin position="124"/>
        <end position="146"/>
    </location>
</feature>
<evidence type="ECO:0000256" key="2">
    <source>
        <dbReference type="ARBA" id="ARBA00022475"/>
    </source>
</evidence>
<dbReference type="GO" id="GO:0005549">
    <property type="term" value="F:odorant binding"/>
    <property type="evidence" value="ECO:0007669"/>
    <property type="project" value="InterPro"/>
</dbReference>
<dbReference type="AlphaFoldDB" id="A0A482W1F3"/>
<evidence type="ECO:0000256" key="3">
    <source>
        <dbReference type="ARBA" id="ARBA00022606"/>
    </source>
</evidence>
<gene>
    <name evidence="11" type="ORF">BDFB_011381</name>
</gene>
<protein>
    <submittedName>
        <fullName evidence="11">7tm 6 domain containing protein</fullName>
    </submittedName>
</protein>
<dbReference type="GO" id="GO:0005886">
    <property type="term" value="C:plasma membrane"/>
    <property type="evidence" value="ECO:0007669"/>
    <property type="project" value="UniProtKB-SubCell"/>
</dbReference>
<keyword evidence="9" id="KW-0807">Transducer</keyword>